<feature type="compositionally biased region" description="Low complexity" evidence="1">
    <location>
        <begin position="285"/>
        <end position="320"/>
    </location>
</feature>
<dbReference type="PANTHER" id="PTHR30231:SF41">
    <property type="entry name" value="DNA POLYMERASE III SUBUNIT EPSILON"/>
    <property type="match status" value="1"/>
</dbReference>
<dbReference type="PANTHER" id="PTHR30231">
    <property type="entry name" value="DNA POLYMERASE III SUBUNIT EPSILON"/>
    <property type="match status" value="1"/>
</dbReference>
<dbReference type="SMART" id="SM00479">
    <property type="entry name" value="EXOIII"/>
    <property type="match status" value="1"/>
</dbReference>
<name>A0A6I4I6Z3_9SPHI</name>
<dbReference type="GO" id="GO:0008408">
    <property type="term" value="F:3'-5' exonuclease activity"/>
    <property type="evidence" value="ECO:0007669"/>
    <property type="project" value="TreeGrafter"/>
</dbReference>
<dbReference type="AlphaFoldDB" id="A0A6I4I6Z3"/>
<dbReference type="Gene3D" id="3.30.420.10">
    <property type="entry name" value="Ribonuclease H-like superfamily/Ribonuclease H"/>
    <property type="match status" value="1"/>
</dbReference>
<dbReference type="GO" id="GO:0005829">
    <property type="term" value="C:cytosol"/>
    <property type="evidence" value="ECO:0007669"/>
    <property type="project" value="TreeGrafter"/>
</dbReference>
<dbReference type="InterPro" id="IPR012337">
    <property type="entry name" value="RNaseH-like_sf"/>
</dbReference>
<keyword evidence="3" id="KW-1185">Reference proteome</keyword>
<feature type="compositionally biased region" description="Basic and acidic residues" evidence="1">
    <location>
        <begin position="322"/>
        <end position="346"/>
    </location>
</feature>
<sequence length="346" mass="39598">MKLKLNRPLAFFDIEATGTNIGADKIVEIAIIKLNLDGSEEVKSWRINPGMPIPIETSLIHGIYDEHVQESPLFHALAVDIADFIGDADLAGFNSNKFDVPMLMEEFLRAGHAFDLENRHLVDVQNIFHQMEQRTLKAAYKFYLNKDLINAHSAEADTRATMEVLLAQIERYENTEFEDRQGNKSTPVVSDVAGLHTFTNINKPVDFAGRMVFNAEGEETFNFGKHKGKTVEAVFDVEPSYYSWMMQGDFPLYTKRKLEQIYKRWNDKRQAARPKPVAQSAEGTPAPQQKPQQNNQQQRPQQQRPAGQNNYRPNNQNQQQYRKKEEPAKPVNDDMLKALSDKFKKG</sequence>
<evidence type="ECO:0000313" key="2">
    <source>
        <dbReference type="EMBL" id="QQL50809.1"/>
    </source>
</evidence>
<dbReference type="EMBL" id="CP066775">
    <property type="protein sequence ID" value="QQL50809.1"/>
    <property type="molecule type" value="Genomic_DNA"/>
</dbReference>
<dbReference type="Proteomes" id="UP000429232">
    <property type="component" value="Chromosome"/>
</dbReference>
<gene>
    <name evidence="2" type="ORF">GO620_004950</name>
</gene>
<dbReference type="InterPro" id="IPR046768">
    <property type="entry name" value="ExoX-like_C"/>
</dbReference>
<dbReference type="InterPro" id="IPR036397">
    <property type="entry name" value="RNaseH_sf"/>
</dbReference>
<dbReference type="Pfam" id="PF20600">
    <property type="entry name" value="ExoX-like_C"/>
    <property type="match status" value="1"/>
</dbReference>
<reference evidence="2 3" key="1">
    <citation type="submission" date="2020-12" db="EMBL/GenBank/DDBJ databases">
        <title>HMF7856_wgs.fasta genome submission.</title>
        <authorList>
            <person name="Kang H."/>
            <person name="Kim H."/>
            <person name="Joh K."/>
        </authorList>
    </citation>
    <scope>NUCLEOTIDE SEQUENCE [LARGE SCALE GENOMIC DNA]</scope>
    <source>
        <strain evidence="2 3">HMF7856</strain>
    </source>
</reference>
<dbReference type="CDD" id="cd06127">
    <property type="entry name" value="DEDDh"/>
    <property type="match status" value="1"/>
</dbReference>
<protein>
    <submittedName>
        <fullName evidence="2">DNA polymerase III subunit epsilon</fullName>
    </submittedName>
</protein>
<dbReference type="GO" id="GO:0045004">
    <property type="term" value="P:DNA replication proofreading"/>
    <property type="evidence" value="ECO:0007669"/>
    <property type="project" value="TreeGrafter"/>
</dbReference>
<evidence type="ECO:0000256" key="1">
    <source>
        <dbReference type="SAM" id="MobiDB-lite"/>
    </source>
</evidence>
<feature type="region of interest" description="Disordered" evidence="1">
    <location>
        <begin position="267"/>
        <end position="346"/>
    </location>
</feature>
<dbReference type="SUPFAM" id="SSF53098">
    <property type="entry name" value="Ribonuclease H-like"/>
    <property type="match status" value="1"/>
</dbReference>
<dbReference type="GO" id="GO:0003676">
    <property type="term" value="F:nucleic acid binding"/>
    <property type="evidence" value="ECO:0007669"/>
    <property type="project" value="InterPro"/>
</dbReference>
<proteinExistence type="predicted"/>
<dbReference type="InterPro" id="IPR013520">
    <property type="entry name" value="Ribonucl_H"/>
</dbReference>
<organism evidence="2 3">
    <name type="scientific">Mucilaginibacter ginkgonis</name>
    <dbReference type="NCBI Taxonomy" id="2682091"/>
    <lineage>
        <taxon>Bacteria</taxon>
        <taxon>Pseudomonadati</taxon>
        <taxon>Bacteroidota</taxon>
        <taxon>Sphingobacteriia</taxon>
        <taxon>Sphingobacteriales</taxon>
        <taxon>Sphingobacteriaceae</taxon>
        <taxon>Mucilaginibacter</taxon>
    </lineage>
</organism>
<dbReference type="Pfam" id="PF00929">
    <property type="entry name" value="RNase_T"/>
    <property type="match status" value="1"/>
</dbReference>
<evidence type="ECO:0000313" key="3">
    <source>
        <dbReference type="Proteomes" id="UP000429232"/>
    </source>
</evidence>
<accession>A0A6I4I6Z3</accession>
<dbReference type="KEGG" id="mgik:GO620_004950"/>
<dbReference type="RefSeq" id="WP_157526690.1">
    <property type="nucleotide sequence ID" value="NZ_CP066775.1"/>
</dbReference>